<comment type="caution">
    <text evidence="3">The sequence shown here is derived from an EMBL/GenBank/DDBJ whole genome shotgun (WGS) entry which is preliminary data.</text>
</comment>
<protein>
    <recommendedName>
        <fullName evidence="7">Transport accessory protein MmpS3</fullName>
    </recommendedName>
</protein>
<accession>A0A1A0MMU6</accession>
<sequence>MSGSHSPGSDDAARESSGVGEGTGETEIYSQAYSAPESEHFTIAPYVPPEPALYDYDSYEAKPDADDAPPPRWPWVVGVVAIIAAISLVASVAILVTRNTSSENVATPSTSTTSAPPFQDEFTTTTTPPPPSTTTEAPPPPPPPPPPSTVTVTQPPPPPPSEEPPPPPPSSAAAAPPATTSAPPTGPRYVTYRIWGTKAPLDRISVTYTDAAGRQRTQQNVYIPWMITLTPISMSDVGSVQASSLLRLSHLNCSIVTSDGQTLASQTNDDWQTSC</sequence>
<dbReference type="EMBL" id="LZSF01000136">
    <property type="protein sequence ID" value="OBA86727.1"/>
    <property type="molecule type" value="Genomic_DNA"/>
</dbReference>
<dbReference type="RefSeq" id="WP_064859233.1">
    <property type="nucleotide sequence ID" value="NZ_LZSF01000136.1"/>
</dbReference>
<dbReference type="Proteomes" id="UP000294929">
    <property type="component" value="Unassembled WGS sequence"/>
</dbReference>
<reference evidence="3 5" key="1">
    <citation type="submission" date="2016-06" db="EMBL/GenBank/DDBJ databases">
        <authorList>
            <person name="Kjaerup R.B."/>
            <person name="Dalgaard T.S."/>
            <person name="Juul-Madsen H.R."/>
        </authorList>
    </citation>
    <scope>NUCLEOTIDE SEQUENCE [LARGE SCALE GENOMIC DNA]</scope>
    <source>
        <strain evidence="3 5">1199456.5</strain>
    </source>
</reference>
<feature type="compositionally biased region" description="Pro residues" evidence="1">
    <location>
        <begin position="127"/>
        <end position="170"/>
    </location>
</feature>
<keyword evidence="2" id="KW-1133">Transmembrane helix</keyword>
<keyword evidence="2" id="KW-0472">Membrane</keyword>
<evidence type="ECO:0000313" key="3">
    <source>
        <dbReference type="EMBL" id="OBA86727.1"/>
    </source>
</evidence>
<keyword evidence="2" id="KW-0812">Transmembrane</keyword>
<evidence type="ECO:0000313" key="5">
    <source>
        <dbReference type="Proteomes" id="UP000093962"/>
    </source>
</evidence>
<proteinExistence type="predicted"/>
<name>A0A1A0MMU6_MYCMU</name>
<dbReference type="Proteomes" id="UP000093962">
    <property type="component" value="Unassembled WGS sequence"/>
</dbReference>
<feature type="transmembrane region" description="Helical" evidence="2">
    <location>
        <begin position="73"/>
        <end position="96"/>
    </location>
</feature>
<reference evidence="4 6" key="2">
    <citation type="submission" date="2019-01" db="EMBL/GenBank/DDBJ databases">
        <title>High-quality-draft genome sequences of five non-tuberculosis mycobacteriaceae isolated from a nosocomial environment.</title>
        <authorList>
            <person name="Tiago I."/>
            <person name="Alarico S."/>
            <person name="Pereira S.G."/>
            <person name="Coelho C."/>
            <person name="Maranha A."/>
            <person name="Empadinhas N."/>
        </authorList>
    </citation>
    <scope>NUCLEOTIDE SEQUENCE [LARGE SCALE GENOMIC DNA]</scope>
    <source>
        <strain evidence="4 6">24AIII</strain>
    </source>
</reference>
<gene>
    <name evidence="3" type="ORF">A5642_21830</name>
    <name evidence="4" type="ORF">EUA03_14485</name>
</gene>
<organism evidence="3 5">
    <name type="scientific">Mycolicibacterium mucogenicum</name>
    <name type="common">Mycobacterium mucogenicum</name>
    <dbReference type="NCBI Taxonomy" id="56689"/>
    <lineage>
        <taxon>Bacteria</taxon>
        <taxon>Bacillati</taxon>
        <taxon>Actinomycetota</taxon>
        <taxon>Actinomycetes</taxon>
        <taxon>Mycobacteriales</taxon>
        <taxon>Mycobacteriaceae</taxon>
        <taxon>Mycolicibacterium</taxon>
    </lineage>
</organism>
<dbReference type="OrthoDB" id="4761962at2"/>
<dbReference type="Gene3D" id="2.60.40.2880">
    <property type="entry name" value="MmpS1-5, C-terminal soluble domain"/>
    <property type="match status" value="1"/>
</dbReference>
<feature type="region of interest" description="Disordered" evidence="1">
    <location>
        <begin position="1"/>
        <end position="73"/>
    </location>
</feature>
<dbReference type="EMBL" id="SDLO01000010">
    <property type="protein sequence ID" value="TDK88620.1"/>
    <property type="molecule type" value="Genomic_DNA"/>
</dbReference>
<evidence type="ECO:0000256" key="2">
    <source>
        <dbReference type="SAM" id="Phobius"/>
    </source>
</evidence>
<evidence type="ECO:0008006" key="7">
    <source>
        <dbReference type="Google" id="ProtNLM"/>
    </source>
</evidence>
<feature type="compositionally biased region" description="Low complexity" evidence="1">
    <location>
        <begin position="106"/>
        <end position="117"/>
    </location>
</feature>
<dbReference type="InterPro" id="IPR038468">
    <property type="entry name" value="MmpS_C"/>
</dbReference>
<evidence type="ECO:0000313" key="4">
    <source>
        <dbReference type="EMBL" id="TDK88620.1"/>
    </source>
</evidence>
<feature type="compositionally biased region" description="Low complexity" evidence="1">
    <location>
        <begin position="171"/>
        <end position="183"/>
    </location>
</feature>
<feature type="region of interest" description="Disordered" evidence="1">
    <location>
        <begin position="101"/>
        <end position="187"/>
    </location>
</feature>
<dbReference type="AlphaFoldDB" id="A0A1A0MMU6"/>
<evidence type="ECO:0000256" key="1">
    <source>
        <dbReference type="SAM" id="MobiDB-lite"/>
    </source>
</evidence>
<evidence type="ECO:0000313" key="6">
    <source>
        <dbReference type="Proteomes" id="UP000294929"/>
    </source>
</evidence>